<organism evidence="2 3">
    <name type="scientific">Aeromicrobium yanjiei</name>
    <dbReference type="NCBI Taxonomy" id="2662028"/>
    <lineage>
        <taxon>Bacteria</taxon>
        <taxon>Bacillati</taxon>
        <taxon>Actinomycetota</taxon>
        <taxon>Actinomycetes</taxon>
        <taxon>Propionibacteriales</taxon>
        <taxon>Nocardioidaceae</taxon>
        <taxon>Aeromicrobium</taxon>
    </lineage>
</organism>
<dbReference type="InterPro" id="IPR029069">
    <property type="entry name" value="HotDog_dom_sf"/>
</dbReference>
<dbReference type="InterPro" id="IPR049449">
    <property type="entry name" value="TesB_ACOT8-like_N"/>
</dbReference>
<feature type="compositionally biased region" description="Basic and acidic residues" evidence="1">
    <location>
        <begin position="54"/>
        <end position="66"/>
    </location>
</feature>
<protein>
    <submittedName>
        <fullName evidence="2">Thioesterase family protein</fullName>
    </submittedName>
</protein>
<evidence type="ECO:0000256" key="1">
    <source>
        <dbReference type="SAM" id="MobiDB-lite"/>
    </source>
</evidence>
<dbReference type="Gene3D" id="2.40.160.210">
    <property type="entry name" value="Acyl-CoA thioesterase, double hotdog domain"/>
    <property type="match status" value="1"/>
</dbReference>
<dbReference type="EMBL" id="CP045737">
    <property type="protein sequence ID" value="QGG41916.1"/>
    <property type="molecule type" value="Genomic_DNA"/>
</dbReference>
<gene>
    <name evidence="2" type="ORF">GEV26_11355</name>
</gene>
<sequence>MVDEVGRDLLRGVEIELTLAGERRDHGGQHTPEGRGLGGERRRHASEATACRPVADDRQDGGVNERTDEDIYDIDTASAPRGDGIRDLRLTDRWNTPLGKPNGGYILAAMLRGLGDELGSGDPLVASITYLASPETGAAELRTRPLRIGRRVQTGTASLWEGERHVAEMTASFGDRSGGESHELGTPPELRPPDECIDPREHGAPGGGLFDRVDYRIDQVPGFFVGRPSGDPTMTAWQRLSGGREIDFPALGLLCDSFVPPIVELGEGFNSMTVQLTVHLHRLPRPGWVATRLTTRHVVNGFHEEDCELWDEDGNLLAQSRQLGILL</sequence>
<evidence type="ECO:0000313" key="2">
    <source>
        <dbReference type="EMBL" id="QGG41916.1"/>
    </source>
</evidence>
<dbReference type="Pfam" id="PF13622">
    <property type="entry name" value="4HBT_3"/>
    <property type="match status" value="1"/>
</dbReference>
<dbReference type="PANTHER" id="PTHR38110">
    <property type="entry name" value="CHROMOSOME 23, WHOLE GENOME SHOTGUN SEQUENCE"/>
    <property type="match status" value="1"/>
</dbReference>
<dbReference type="PANTHER" id="PTHR38110:SF1">
    <property type="entry name" value="THIOESTERASE DOMAIN-CONTAINING PROTEIN"/>
    <property type="match status" value="1"/>
</dbReference>
<reference evidence="2 3" key="1">
    <citation type="submission" date="2019-11" db="EMBL/GenBank/DDBJ databases">
        <authorList>
            <person name="Li J."/>
        </authorList>
    </citation>
    <scope>NUCLEOTIDE SEQUENCE [LARGE SCALE GENOMIC DNA]</scope>
    <source>
        <strain evidence="2 3">MF47</strain>
    </source>
</reference>
<evidence type="ECO:0000313" key="3">
    <source>
        <dbReference type="Proteomes" id="UP000392064"/>
    </source>
</evidence>
<keyword evidence="3" id="KW-1185">Reference proteome</keyword>
<name>A0A5Q2MLC8_9ACTN</name>
<dbReference type="InterPro" id="IPR052389">
    <property type="entry name" value="Sec_Metab_Biosynth-Assoc"/>
</dbReference>
<dbReference type="KEGG" id="aef:GEV26_11355"/>
<dbReference type="SUPFAM" id="SSF54637">
    <property type="entry name" value="Thioesterase/thiol ester dehydrase-isomerase"/>
    <property type="match status" value="2"/>
</dbReference>
<dbReference type="InterPro" id="IPR049450">
    <property type="entry name" value="ACOT8-like_C"/>
</dbReference>
<feature type="region of interest" description="Disordered" evidence="1">
    <location>
        <begin position="173"/>
        <end position="196"/>
    </location>
</feature>
<proteinExistence type="predicted"/>
<dbReference type="Pfam" id="PF20789">
    <property type="entry name" value="4HBT_3C"/>
    <property type="match status" value="1"/>
</dbReference>
<dbReference type="InterPro" id="IPR042171">
    <property type="entry name" value="Acyl-CoA_hotdog"/>
</dbReference>
<feature type="region of interest" description="Disordered" evidence="1">
    <location>
        <begin position="21"/>
        <end position="66"/>
    </location>
</feature>
<dbReference type="AlphaFoldDB" id="A0A5Q2MLC8"/>
<accession>A0A5Q2MLC8</accession>
<dbReference type="Proteomes" id="UP000392064">
    <property type="component" value="Chromosome"/>
</dbReference>